<proteinExistence type="predicted"/>
<dbReference type="Proteomes" id="UP001320706">
    <property type="component" value="Unassembled WGS sequence"/>
</dbReference>
<protein>
    <submittedName>
        <fullName evidence="1">Peroxisomal membrane protein PAS20</fullName>
    </submittedName>
</protein>
<keyword evidence="2" id="KW-1185">Reference proteome</keyword>
<accession>A0ACC3SAH1</accession>
<gene>
    <name evidence="1" type="primary">PEX13</name>
    <name evidence="1" type="ORF">M8818_004962</name>
</gene>
<comment type="caution">
    <text evidence="1">The sequence shown here is derived from an EMBL/GenBank/DDBJ whole genome shotgun (WGS) entry which is preliminary data.</text>
</comment>
<evidence type="ECO:0000313" key="1">
    <source>
        <dbReference type="EMBL" id="KAK8205589.1"/>
    </source>
</evidence>
<organism evidence="1 2">
    <name type="scientific">Zalaria obscura</name>
    <dbReference type="NCBI Taxonomy" id="2024903"/>
    <lineage>
        <taxon>Eukaryota</taxon>
        <taxon>Fungi</taxon>
        <taxon>Dikarya</taxon>
        <taxon>Ascomycota</taxon>
        <taxon>Pezizomycotina</taxon>
        <taxon>Dothideomycetes</taxon>
        <taxon>Dothideomycetidae</taxon>
        <taxon>Dothideales</taxon>
        <taxon>Zalariaceae</taxon>
        <taxon>Zalaria</taxon>
    </lineage>
</organism>
<evidence type="ECO:0000313" key="2">
    <source>
        <dbReference type="Proteomes" id="UP001320706"/>
    </source>
</evidence>
<reference evidence="1" key="1">
    <citation type="submission" date="2024-02" db="EMBL/GenBank/DDBJ databases">
        <title>Metagenome Assembled Genome of Zalaria obscura JY119.</title>
        <authorList>
            <person name="Vighnesh L."/>
            <person name="Jagadeeshwari U."/>
            <person name="Venkata Ramana C."/>
            <person name="Sasikala C."/>
        </authorList>
    </citation>
    <scope>NUCLEOTIDE SEQUENCE</scope>
    <source>
        <strain evidence="1">JY119</strain>
    </source>
</reference>
<name>A0ACC3SAH1_9PEZI</name>
<sequence>MATPSPPKPWERAALTSTSAATPTPGLSTPANTTTTSASGAPELPSRPESLNSVVNRTAGNYTSSPYSANRNYSSGYGYGGMSSYSSPYSRFGGGMGGMYGGMGSMGAMGGYGGMYGSSPYGGMGYGGGYGGMGMPGQDQSLTQSFSQSTQATFQIIESIVGAFGGFAQMLESTYMATHSSFFAMVSVAEQFGNLRQTLGSVLGIFTIIRWVRTLIAKITGRPPPASSSELTPMNFAHFNGVQPDGSPAPPRASKKPFIMFLVAVFGLPYLMGKLIKALARSQEEEERRRMAENPQAYGAQNAQPVDPSKLEFCRVLYDFTPEVDKGAVQGVDLAVKKGDLVAVLSKSDPLGNESQWWLCRARDGRKGYLPSPYLQTITKRSAGQITSGEGSQAGSEAGSLPGSRAQTMTTTSAGGESRSNTMVDRERELVKMAEKKPPVLPGKMGDLSVESFQRGQFYS</sequence>
<dbReference type="EMBL" id="JAMKPW020000024">
    <property type="protein sequence ID" value="KAK8205589.1"/>
    <property type="molecule type" value="Genomic_DNA"/>
</dbReference>